<organism evidence="1">
    <name type="scientific">viral metagenome</name>
    <dbReference type="NCBI Taxonomy" id="1070528"/>
    <lineage>
        <taxon>unclassified sequences</taxon>
        <taxon>metagenomes</taxon>
        <taxon>organismal metagenomes</taxon>
    </lineage>
</organism>
<protein>
    <submittedName>
        <fullName evidence="1">Uncharacterized protein</fullName>
    </submittedName>
</protein>
<dbReference type="EMBL" id="MT142053">
    <property type="protein sequence ID" value="QJA73784.1"/>
    <property type="molecule type" value="Genomic_DNA"/>
</dbReference>
<name>A0A6M3ILA6_9ZZZZ</name>
<evidence type="ECO:0000313" key="1">
    <source>
        <dbReference type="EMBL" id="QJA58329.1"/>
    </source>
</evidence>
<dbReference type="AlphaFoldDB" id="A0A6M3ILA6"/>
<accession>A0A6M3ILA6</accession>
<reference evidence="1" key="1">
    <citation type="submission" date="2020-03" db="EMBL/GenBank/DDBJ databases">
        <title>The deep terrestrial virosphere.</title>
        <authorList>
            <person name="Holmfeldt K."/>
            <person name="Nilsson E."/>
            <person name="Simone D."/>
            <person name="Lopez-Fernandez M."/>
            <person name="Wu X."/>
            <person name="de Brujin I."/>
            <person name="Lundin D."/>
            <person name="Andersson A."/>
            <person name="Bertilsson S."/>
            <person name="Dopson M."/>
        </authorList>
    </citation>
    <scope>NUCLEOTIDE SEQUENCE</scope>
    <source>
        <strain evidence="2">MM415A02229</strain>
        <strain evidence="1">MM415B01469</strain>
    </source>
</reference>
<gene>
    <name evidence="2" type="ORF">MM415A02229_0002</name>
    <name evidence="1" type="ORF">MM415B01469_0007</name>
</gene>
<proteinExistence type="predicted"/>
<sequence>MFQRELLTHSLTLREDTVVMIESLFDVIDAIGTALYNQLQTLINMQTKQKRQGIRSFLKRRTKIENEQHYGIGDMITVKDKDGKPMTVQLMR</sequence>
<dbReference type="EMBL" id="MT141318">
    <property type="protein sequence ID" value="QJA58329.1"/>
    <property type="molecule type" value="Genomic_DNA"/>
</dbReference>
<evidence type="ECO:0000313" key="2">
    <source>
        <dbReference type="EMBL" id="QJA73784.1"/>
    </source>
</evidence>